<feature type="compositionally biased region" description="Polar residues" evidence="1">
    <location>
        <begin position="649"/>
        <end position="666"/>
    </location>
</feature>
<feature type="region of interest" description="Disordered" evidence="1">
    <location>
        <begin position="648"/>
        <end position="696"/>
    </location>
</feature>
<reference evidence="3 4" key="1">
    <citation type="submission" date="2019-06" db="EMBL/GenBank/DDBJ databases">
        <title>Genome Sequence of the Brown Rot Fungal Pathogen Monilinia fructicola.</title>
        <authorList>
            <person name="De Miccolis Angelini R.M."/>
            <person name="Landi L."/>
            <person name="Abate D."/>
            <person name="Pollastro S."/>
            <person name="Romanazzi G."/>
            <person name="Faretra F."/>
        </authorList>
    </citation>
    <scope>NUCLEOTIDE SEQUENCE [LARGE SCALE GENOMIC DNA]</scope>
    <source>
        <strain evidence="3 4">Mfrc123</strain>
    </source>
</reference>
<sequence>MFPTRGDPYQNRPTDSRSRPHQDNPFDDSNYTRLPPSWQGGIHAQESGGSYISRTGQANRSSVGMARGSSSKGPGTIRNREQVQESLDSDGDLFELLISSQDEDKRTYERYHTARELQGTQHIRGGTPPTMSANYYHQSPSYSIRGDTSGAYSNPALVAKGPGSNAARTFGGSSTISFTNTLPSGTRVVNDDANNLSSVNHPKATNLKTGEKGEEEEVQVLAKFYYCFCCIGQPAILGLERCTIRFLHVDLQWRPQPVRVTAEARAQYNARKEDQRLALERRLAVPHLIRRSPPVGTGLCESFKLLTRNAWILVVVASFGLLSMVICFAVIVTIKNVGDNPSENPISIPIIWWLVASVLVFCGGIVAFVVLRVCKTPQRSEIGFRNRIGPNEIIDGSLRHGGDLESGFNGQSFEMVSGSRLPRYGRSGTTNGSPAPRQETLSSFDSPNTVQNAHEEDPRQIVGRFERVPIASDGFDAVPVHGTGEESYFGRRLHSSGKTDDAGFMAKSPATPLTPLPQAVLSPTIPRNINDFSISHYRTPSRPCAPIGIPTPDIPDIPEDPEAVSTRVSTRSRDSLIAAGAHRNRALKSLLGETPAPDEILGITDIYDGNRQSVGSAAPSLTSTYSFVPSPLKRVETEGPLARLEKSLTHQSQKIATEQELPTLSRNPWRESMNENDEILPATFYTNSKGKGRAYD</sequence>
<gene>
    <name evidence="3" type="ORF">EYC84_006805</name>
</gene>
<proteinExistence type="predicted"/>
<feature type="compositionally biased region" description="Polar residues" evidence="1">
    <location>
        <begin position="427"/>
        <end position="452"/>
    </location>
</feature>
<feature type="transmembrane region" description="Helical" evidence="2">
    <location>
        <begin position="311"/>
        <end position="334"/>
    </location>
</feature>
<dbReference type="Proteomes" id="UP000322873">
    <property type="component" value="Unassembled WGS sequence"/>
</dbReference>
<protein>
    <submittedName>
        <fullName evidence="3">Uncharacterized protein</fullName>
    </submittedName>
</protein>
<feature type="compositionally biased region" description="Polar residues" evidence="1">
    <location>
        <begin position="47"/>
        <end position="73"/>
    </location>
</feature>
<comment type="caution">
    <text evidence="3">The sequence shown here is derived from an EMBL/GenBank/DDBJ whole genome shotgun (WGS) entry which is preliminary data.</text>
</comment>
<feature type="region of interest" description="Disordered" evidence="1">
    <location>
        <begin position="418"/>
        <end position="461"/>
    </location>
</feature>
<keyword evidence="2" id="KW-1133">Transmembrane helix</keyword>
<evidence type="ECO:0000313" key="4">
    <source>
        <dbReference type="Proteomes" id="UP000322873"/>
    </source>
</evidence>
<dbReference type="AlphaFoldDB" id="A0A5M9K795"/>
<name>A0A5M9K795_MONFR</name>
<evidence type="ECO:0000256" key="1">
    <source>
        <dbReference type="SAM" id="MobiDB-lite"/>
    </source>
</evidence>
<keyword evidence="4" id="KW-1185">Reference proteome</keyword>
<accession>A0A5M9K795</accession>
<feature type="region of interest" description="Disordered" evidence="1">
    <location>
        <begin position="1"/>
        <end position="78"/>
    </location>
</feature>
<keyword evidence="2" id="KW-0812">Transmembrane</keyword>
<evidence type="ECO:0000256" key="2">
    <source>
        <dbReference type="SAM" id="Phobius"/>
    </source>
</evidence>
<dbReference type="EMBL" id="VICG01000001">
    <property type="protein sequence ID" value="KAA8576737.1"/>
    <property type="molecule type" value="Genomic_DNA"/>
</dbReference>
<evidence type="ECO:0000313" key="3">
    <source>
        <dbReference type="EMBL" id="KAA8576737.1"/>
    </source>
</evidence>
<organism evidence="3 4">
    <name type="scientific">Monilinia fructicola</name>
    <name type="common">Brown rot fungus</name>
    <name type="synonym">Ciboria fructicola</name>
    <dbReference type="NCBI Taxonomy" id="38448"/>
    <lineage>
        <taxon>Eukaryota</taxon>
        <taxon>Fungi</taxon>
        <taxon>Dikarya</taxon>
        <taxon>Ascomycota</taxon>
        <taxon>Pezizomycotina</taxon>
        <taxon>Leotiomycetes</taxon>
        <taxon>Helotiales</taxon>
        <taxon>Sclerotiniaceae</taxon>
        <taxon>Monilinia</taxon>
    </lineage>
</organism>
<feature type="transmembrane region" description="Helical" evidence="2">
    <location>
        <begin position="346"/>
        <end position="371"/>
    </location>
</feature>
<dbReference type="VEuPathDB" id="FungiDB:MFRU_014g01400"/>
<keyword evidence="2" id="KW-0472">Membrane</keyword>
<feature type="compositionally biased region" description="Basic and acidic residues" evidence="1">
    <location>
        <begin position="14"/>
        <end position="24"/>
    </location>
</feature>